<evidence type="ECO:0000313" key="1">
    <source>
        <dbReference type="EnsemblPlants" id="OB05G20570.1"/>
    </source>
</evidence>
<name>J3M633_ORYBR</name>
<sequence>MERGLAVHPSLGLGAQLIAADIYVETAIETVGVLGGEDGHMKNHPCPCSTPGGGGGVHGWRGQAIAPVGSTMGSLSLLGWLHRCMH</sequence>
<protein>
    <submittedName>
        <fullName evidence="1">Uncharacterized protein</fullName>
    </submittedName>
</protein>
<dbReference type="EnsemblPlants" id="OB05G20570.1">
    <property type="protein sequence ID" value="OB05G20570.1"/>
    <property type="gene ID" value="OB05G20570"/>
</dbReference>
<reference evidence="1" key="2">
    <citation type="submission" date="2013-04" db="UniProtKB">
        <authorList>
            <consortium name="EnsemblPlants"/>
        </authorList>
    </citation>
    <scope>IDENTIFICATION</scope>
</reference>
<reference evidence="1" key="1">
    <citation type="journal article" date="2013" name="Nat. Commun.">
        <title>Whole-genome sequencing of Oryza brachyantha reveals mechanisms underlying Oryza genome evolution.</title>
        <authorList>
            <person name="Chen J."/>
            <person name="Huang Q."/>
            <person name="Gao D."/>
            <person name="Wang J."/>
            <person name="Lang Y."/>
            <person name="Liu T."/>
            <person name="Li B."/>
            <person name="Bai Z."/>
            <person name="Luis Goicoechea J."/>
            <person name="Liang C."/>
            <person name="Chen C."/>
            <person name="Zhang W."/>
            <person name="Sun S."/>
            <person name="Liao Y."/>
            <person name="Zhang X."/>
            <person name="Yang L."/>
            <person name="Song C."/>
            <person name="Wang M."/>
            <person name="Shi J."/>
            <person name="Liu G."/>
            <person name="Liu J."/>
            <person name="Zhou H."/>
            <person name="Zhou W."/>
            <person name="Yu Q."/>
            <person name="An N."/>
            <person name="Chen Y."/>
            <person name="Cai Q."/>
            <person name="Wang B."/>
            <person name="Liu B."/>
            <person name="Min J."/>
            <person name="Huang Y."/>
            <person name="Wu H."/>
            <person name="Li Z."/>
            <person name="Zhang Y."/>
            <person name="Yin Y."/>
            <person name="Song W."/>
            <person name="Jiang J."/>
            <person name="Jackson S.A."/>
            <person name="Wing R.A."/>
            <person name="Wang J."/>
            <person name="Chen M."/>
        </authorList>
    </citation>
    <scope>NUCLEOTIDE SEQUENCE [LARGE SCALE GENOMIC DNA]</scope>
    <source>
        <strain evidence="1">cv. IRGC 101232</strain>
    </source>
</reference>
<accession>J3M633</accession>
<dbReference type="Proteomes" id="UP000006038">
    <property type="component" value="Chromosome 5"/>
</dbReference>
<evidence type="ECO:0000313" key="2">
    <source>
        <dbReference type="Proteomes" id="UP000006038"/>
    </source>
</evidence>
<dbReference type="HOGENOM" id="CLU_2501545_0_0_1"/>
<proteinExistence type="predicted"/>
<keyword evidence="2" id="KW-1185">Reference proteome</keyword>
<dbReference type="Gramene" id="OB05G20570.1">
    <property type="protein sequence ID" value="OB05G20570.1"/>
    <property type="gene ID" value="OB05G20570"/>
</dbReference>
<organism evidence="1">
    <name type="scientific">Oryza brachyantha</name>
    <name type="common">malo sina</name>
    <dbReference type="NCBI Taxonomy" id="4533"/>
    <lineage>
        <taxon>Eukaryota</taxon>
        <taxon>Viridiplantae</taxon>
        <taxon>Streptophyta</taxon>
        <taxon>Embryophyta</taxon>
        <taxon>Tracheophyta</taxon>
        <taxon>Spermatophyta</taxon>
        <taxon>Magnoliopsida</taxon>
        <taxon>Liliopsida</taxon>
        <taxon>Poales</taxon>
        <taxon>Poaceae</taxon>
        <taxon>BOP clade</taxon>
        <taxon>Oryzoideae</taxon>
        <taxon>Oryzeae</taxon>
        <taxon>Oryzinae</taxon>
        <taxon>Oryza</taxon>
    </lineage>
</organism>
<dbReference type="AlphaFoldDB" id="J3M633"/>